<protein>
    <recommendedName>
        <fullName evidence="2">Biotin transporter</fullName>
    </recommendedName>
</protein>
<evidence type="ECO:0000256" key="2">
    <source>
        <dbReference type="PIRNR" id="PIRNR016661"/>
    </source>
</evidence>
<dbReference type="AlphaFoldDB" id="A0A172RWE7"/>
<comment type="subcellular location">
    <subcellularLocation>
        <location evidence="2">Cell membrane</location>
        <topology evidence="2">Multi-pass membrane protein</topology>
    </subcellularLocation>
</comment>
<dbReference type="PANTHER" id="PTHR34295:SF1">
    <property type="entry name" value="BIOTIN TRANSPORTER BIOY"/>
    <property type="match status" value="1"/>
</dbReference>
<feature type="transmembrane region" description="Helical" evidence="3">
    <location>
        <begin position="36"/>
        <end position="53"/>
    </location>
</feature>
<name>A0A172RWE7_9ACTN</name>
<accession>A0A172RWE7</accession>
<dbReference type="OrthoDB" id="9803495at2"/>
<keyword evidence="2 3" id="KW-0472">Membrane</keyword>
<proteinExistence type="inferred from homology"/>
<gene>
    <name evidence="4" type="ORF">SAMN02910314_01743</name>
</gene>
<dbReference type="Gene3D" id="1.10.1760.20">
    <property type="match status" value="1"/>
</dbReference>
<feature type="transmembrane region" description="Helical" evidence="3">
    <location>
        <begin position="12"/>
        <end position="30"/>
    </location>
</feature>
<dbReference type="PATRIC" id="fig|79604.3.peg.311"/>
<organism evidence="4 5">
    <name type="scientific">Denitrobacterium detoxificans</name>
    <dbReference type="NCBI Taxonomy" id="79604"/>
    <lineage>
        <taxon>Bacteria</taxon>
        <taxon>Bacillati</taxon>
        <taxon>Actinomycetota</taxon>
        <taxon>Coriobacteriia</taxon>
        <taxon>Eggerthellales</taxon>
        <taxon>Eggerthellaceae</taxon>
        <taxon>Denitrobacterium</taxon>
    </lineage>
</organism>
<feature type="transmembrane region" description="Helical" evidence="3">
    <location>
        <begin position="150"/>
        <end position="175"/>
    </location>
</feature>
<evidence type="ECO:0000256" key="3">
    <source>
        <dbReference type="SAM" id="Phobius"/>
    </source>
</evidence>
<keyword evidence="3" id="KW-1133">Transmembrane helix</keyword>
<evidence type="ECO:0000313" key="4">
    <source>
        <dbReference type="EMBL" id="SEO95781.1"/>
    </source>
</evidence>
<reference evidence="5" key="1">
    <citation type="submission" date="2016-10" db="EMBL/GenBank/DDBJ databases">
        <authorList>
            <person name="Varghese N."/>
        </authorList>
    </citation>
    <scope>NUCLEOTIDE SEQUENCE [LARGE SCALE GENOMIC DNA]</scope>
    <source>
        <strain evidence="5">DSM 21843</strain>
    </source>
</reference>
<dbReference type="Proteomes" id="UP000182975">
    <property type="component" value="Unassembled WGS sequence"/>
</dbReference>
<evidence type="ECO:0000256" key="1">
    <source>
        <dbReference type="ARBA" id="ARBA00010692"/>
    </source>
</evidence>
<keyword evidence="3" id="KW-0812">Transmembrane</keyword>
<feature type="transmembrane region" description="Helical" evidence="3">
    <location>
        <begin position="93"/>
        <end position="110"/>
    </location>
</feature>
<dbReference type="Pfam" id="PF02632">
    <property type="entry name" value="BioY"/>
    <property type="match status" value="1"/>
</dbReference>
<sequence length="190" mass="19995">MQTRSSAVSRTRSIAFVGLSVALLTVSAWITVPLGPVPFTMQTFVIVFLLLALKPSESLSAIAAYLVLGGIGLPLFSGMKGGMAALLGPTGGFLWSFFVAAAVAIVFLRVTGKRSIVFEYVAAAIYLVISYAMGWFWLMTSTGMTPEAAFVGAVAPFIVIDIIKIVLAVPAAHAVRKAVTDKVKPQVQAA</sequence>
<keyword evidence="2" id="KW-1003">Cell membrane</keyword>
<dbReference type="RefSeq" id="WP_066660536.1">
    <property type="nucleotide sequence ID" value="NZ_CP011402.1"/>
</dbReference>
<feature type="transmembrane region" description="Helical" evidence="3">
    <location>
        <begin position="65"/>
        <end position="87"/>
    </location>
</feature>
<dbReference type="GO" id="GO:0015225">
    <property type="term" value="F:biotin transmembrane transporter activity"/>
    <property type="evidence" value="ECO:0007669"/>
    <property type="project" value="UniProtKB-UniRule"/>
</dbReference>
<keyword evidence="2" id="KW-0813">Transport</keyword>
<feature type="transmembrane region" description="Helical" evidence="3">
    <location>
        <begin position="117"/>
        <end position="138"/>
    </location>
</feature>
<dbReference type="GO" id="GO:0005886">
    <property type="term" value="C:plasma membrane"/>
    <property type="evidence" value="ECO:0007669"/>
    <property type="project" value="UniProtKB-SubCell"/>
</dbReference>
<dbReference type="KEGG" id="ddt:AAY81_01505"/>
<comment type="similarity">
    <text evidence="1 2">Belongs to the BioY family.</text>
</comment>
<dbReference type="InterPro" id="IPR003784">
    <property type="entry name" value="BioY"/>
</dbReference>
<keyword evidence="5" id="KW-1185">Reference proteome</keyword>
<evidence type="ECO:0000313" key="5">
    <source>
        <dbReference type="Proteomes" id="UP000182975"/>
    </source>
</evidence>
<dbReference type="EMBL" id="FOEC01000013">
    <property type="protein sequence ID" value="SEO95781.1"/>
    <property type="molecule type" value="Genomic_DNA"/>
</dbReference>
<dbReference type="STRING" id="79604.AAY81_01505"/>
<dbReference type="PIRSF" id="PIRSF016661">
    <property type="entry name" value="BioY"/>
    <property type="match status" value="1"/>
</dbReference>
<dbReference type="PANTHER" id="PTHR34295">
    <property type="entry name" value="BIOTIN TRANSPORTER BIOY"/>
    <property type="match status" value="1"/>
</dbReference>